<dbReference type="Proteomes" id="UP001057753">
    <property type="component" value="Unassembled WGS sequence"/>
</dbReference>
<dbReference type="Pfam" id="PF26325">
    <property type="entry name" value="YhjD"/>
    <property type="match status" value="1"/>
</dbReference>
<dbReference type="EMBL" id="JABXYM010000001">
    <property type="protein sequence ID" value="MCR6096208.1"/>
    <property type="molecule type" value="Genomic_DNA"/>
</dbReference>
<gene>
    <name evidence="1" type="ORF">HXA33_06565</name>
</gene>
<name>A0A9Q4B0N8_SALAG</name>
<organism evidence="1 2">
    <name type="scientific">Salipaludibacillus agaradhaerens</name>
    <name type="common">Bacillus agaradhaerens</name>
    <dbReference type="NCBI Taxonomy" id="76935"/>
    <lineage>
        <taxon>Bacteria</taxon>
        <taxon>Bacillati</taxon>
        <taxon>Bacillota</taxon>
        <taxon>Bacilli</taxon>
        <taxon>Bacillales</taxon>
        <taxon>Bacillaceae</taxon>
    </lineage>
</organism>
<dbReference type="AlphaFoldDB" id="A0A9Q4B0N8"/>
<sequence>MSKLTETEEYLTESYILFEMARKVLEKDLERLDQAPLKLKEPYIRLLELSLHKLSLQFYKTKKDMKKIGLKVHLTNVDRTFSEYKIYSRGYVLNAKYLNAHLKNQVSRQIESLFTVGSEDRATSLPH</sequence>
<evidence type="ECO:0000313" key="1">
    <source>
        <dbReference type="EMBL" id="MCR6096208.1"/>
    </source>
</evidence>
<accession>A0A9Q4B0N8</accession>
<keyword evidence="2" id="KW-1185">Reference proteome</keyword>
<evidence type="ECO:0000313" key="2">
    <source>
        <dbReference type="Proteomes" id="UP001057753"/>
    </source>
</evidence>
<dbReference type="InterPro" id="IPR058600">
    <property type="entry name" value="YhjD-like"/>
</dbReference>
<proteinExistence type="predicted"/>
<dbReference type="RefSeq" id="WP_257820858.1">
    <property type="nucleotide sequence ID" value="NZ_JABXYM010000001.1"/>
</dbReference>
<reference evidence="1" key="1">
    <citation type="submission" date="2020-06" db="EMBL/GenBank/DDBJ databases">
        <title>Insight into the genomes of haloalkaliphilic bacilli from Kenyan soda lakes.</title>
        <authorList>
            <person name="Mwirichia R."/>
            <person name="Villamizar G.C."/>
            <person name="Poehlein A."/>
            <person name="Mugweru J."/>
            <person name="Kipnyargis A."/>
            <person name="Kiplimo D."/>
            <person name="Orwa P."/>
            <person name="Daniel R."/>
        </authorList>
    </citation>
    <scope>NUCLEOTIDE SEQUENCE</scope>
    <source>
        <strain evidence="1">B1096_S55</strain>
    </source>
</reference>
<comment type="caution">
    <text evidence="1">The sequence shown here is derived from an EMBL/GenBank/DDBJ whole genome shotgun (WGS) entry which is preliminary data.</text>
</comment>
<protein>
    <submittedName>
        <fullName evidence="1">Uncharacterized protein</fullName>
    </submittedName>
</protein>